<dbReference type="KEGG" id="ria:C7V51_08735"/>
<dbReference type="Proteomes" id="UP000283946">
    <property type="component" value="Chromosome"/>
</dbReference>
<name>A0AAD1EMX1_9MICO</name>
<evidence type="ECO:0000313" key="2">
    <source>
        <dbReference type="Proteomes" id="UP000283946"/>
    </source>
</evidence>
<reference evidence="1 2" key="1">
    <citation type="submission" date="2018-03" db="EMBL/GenBank/DDBJ databases">
        <title>Bacteriophage NCPPB3778 and a type I-E CRISPR drive the evolution of the US Biological Select Agent, Rathayibacter toxicus.</title>
        <authorList>
            <person name="Davis E.W.II."/>
            <person name="Tabima J.F."/>
            <person name="Weisberg A.J."/>
            <person name="Dantas Lopes L."/>
            <person name="Wiseman M.S."/>
            <person name="Wiseman M.S."/>
            <person name="Pupko T."/>
            <person name="Belcher M.S."/>
            <person name="Sechler A.J."/>
            <person name="Tancos M.A."/>
            <person name="Schroeder B.K."/>
            <person name="Murray T.D."/>
            <person name="Luster D.G."/>
            <person name="Schneider W.L."/>
            <person name="Rogers E."/>
            <person name="Andreote F.D."/>
            <person name="Grunwald N.J."/>
            <person name="Putnam M.L."/>
            <person name="Chang J.H."/>
        </authorList>
    </citation>
    <scope>NUCLEOTIDE SEQUENCE [LARGE SCALE GENOMIC DNA]</scope>
    <source>
        <strain evidence="1 2">NCCPB 2253</strain>
    </source>
</reference>
<dbReference type="RefSeq" id="WP_104265111.1">
    <property type="nucleotide sequence ID" value="NZ_CP028130.1"/>
</dbReference>
<sequence>MSGFLIEYNRRSSDWRLTEYTGEDGPRDAMINRLRLERERTDGDWEIAALASDSLDSLQETHSRYFRGKELASA</sequence>
<proteinExistence type="predicted"/>
<dbReference type="EMBL" id="CP028130">
    <property type="protein sequence ID" value="AZZ55949.1"/>
    <property type="molecule type" value="Genomic_DNA"/>
</dbReference>
<protein>
    <submittedName>
        <fullName evidence="1">Uncharacterized protein</fullName>
    </submittedName>
</protein>
<dbReference type="AlphaFoldDB" id="A0AAD1EMX1"/>
<gene>
    <name evidence="1" type="ORF">C7V51_08735</name>
</gene>
<organism evidence="1 2">
    <name type="scientific">Rathayibacter iranicus</name>
    <dbReference type="NCBI Taxonomy" id="59737"/>
    <lineage>
        <taxon>Bacteria</taxon>
        <taxon>Bacillati</taxon>
        <taxon>Actinomycetota</taxon>
        <taxon>Actinomycetes</taxon>
        <taxon>Micrococcales</taxon>
        <taxon>Microbacteriaceae</taxon>
        <taxon>Rathayibacter</taxon>
    </lineage>
</organism>
<evidence type="ECO:0000313" key="1">
    <source>
        <dbReference type="EMBL" id="AZZ55949.1"/>
    </source>
</evidence>
<accession>A0AAD1EMX1</accession>